<dbReference type="EC" id="1.6.5.-" evidence="6"/>
<dbReference type="HAMAP" id="MF_01216">
    <property type="entry name" value="Azoreductase_type1"/>
    <property type="match status" value="1"/>
</dbReference>
<dbReference type="PANTHER" id="PTHR43741">
    <property type="entry name" value="FMN-DEPENDENT NADH-AZOREDUCTASE 1"/>
    <property type="match status" value="1"/>
</dbReference>
<evidence type="ECO:0000256" key="5">
    <source>
        <dbReference type="ARBA" id="ARBA00048542"/>
    </source>
</evidence>
<evidence type="ECO:0000256" key="3">
    <source>
        <dbReference type="ARBA" id="ARBA00023002"/>
    </source>
</evidence>
<dbReference type="InterPro" id="IPR003680">
    <property type="entry name" value="Flavodoxin_fold"/>
</dbReference>
<gene>
    <name evidence="6" type="primary">azoR</name>
    <name evidence="8" type="ORF">SAMN05421760_11278</name>
</gene>
<comment type="catalytic activity">
    <reaction evidence="6">
        <text>2 a quinone + NADH + H(+) = 2 a 1,4-benzosemiquinone + NAD(+)</text>
        <dbReference type="Rhea" id="RHEA:65952"/>
        <dbReference type="ChEBI" id="CHEBI:15378"/>
        <dbReference type="ChEBI" id="CHEBI:57540"/>
        <dbReference type="ChEBI" id="CHEBI:57945"/>
        <dbReference type="ChEBI" id="CHEBI:132124"/>
        <dbReference type="ChEBI" id="CHEBI:134225"/>
    </reaction>
</comment>
<comment type="function">
    <text evidence="6">Also exhibits azoreductase activity. Catalyzes the reductive cleavage of the azo bond in aromatic azo compounds to the corresponding amines.</text>
</comment>
<evidence type="ECO:0000259" key="7">
    <source>
        <dbReference type="Pfam" id="PF02525"/>
    </source>
</evidence>
<dbReference type="InterPro" id="IPR050104">
    <property type="entry name" value="FMN-dep_NADH:Q_OxRdtase_AzoR1"/>
</dbReference>
<dbReference type="InterPro" id="IPR023048">
    <property type="entry name" value="NADH:quinone_OxRdtase_FMN_depd"/>
</dbReference>
<dbReference type="PANTHER" id="PTHR43741:SF2">
    <property type="entry name" value="FMN-DEPENDENT NADH:QUINONE OXIDOREDUCTASE"/>
    <property type="match status" value="1"/>
</dbReference>
<comment type="similarity">
    <text evidence="6">Belongs to the azoreductase type 1 family.</text>
</comment>
<dbReference type="GO" id="GO:0016655">
    <property type="term" value="F:oxidoreductase activity, acting on NAD(P)H, quinone or similar compound as acceptor"/>
    <property type="evidence" value="ECO:0007669"/>
    <property type="project" value="InterPro"/>
</dbReference>
<evidence type="ECO:0000256" key="4">
    <source>
        <dbReference type="ARBA" id="ARBA00023027"/>
    </source>
</evidence>
<dbReference type="Proteomes" id="UP000185999">
    <property type="component" value="Unassembled WGS sequence"/>
</dbReference>
<dbReference type="RefSeq" id="WP_054341996.1">
    <property type="nucleotide sequence ID" value="NZ_FTOE01000012.1"/>
</dbReference>
<organism evidence="8 9">
    <name type="scientific">Neptunomonas antarctica</name>
    <dbReference type="NCBI Taxonomy" id="619304"/>
    <lineage>
        <taxon>Bacteria</taxon>
        <taxon>Pseudomonadati</taxon>
        <taxon>Pseudomonadota</taxon>
        <taxon>Gammaproteobacteria</taxon>
        <taxon>Oceanospirillales</taxon>
        <taxon>Oceanospirillaceae</taxon>
        <taxon>Neptunomonas</taxon>
    </lineage>
</organism>
<dbReference type="Gene3D" id="3.40.50.360">
    <property type="match status" value="1"/>
</dbReference>
<comment type="cofactor">
    <cofactor evidence="6">
        <name>FMN</name>
        <dbReference type="ChEBI" id="CHEBI:58210"/>
    </cofactor>
    <text evidence="6">Binds 1 FMN per subunit.</text>
</comment>
<sequence length="199" mass="21423">MTTLLHIKSSIFGDGGKSSQLAADFIAQWQNKHTDGQIVVRDVISNSTPHLDGTSVTAFMTPPADRTAEQQAIADHSDTLINEIRDADLIVIGVPMYNFGIPSQMKAYLDQIARAGTTFKYTETGPVGLLEDKPVYLLATRGGLYHESGADFQIPFMTQFFGLLGIKNIDVIYAEGLNMGAVAETSLAAAKTQIAATVN</sequence>
<keyword evidence="9" id="KW-1185">Reference proteome</keyword>
<dbReference type="EMBL" id="FTOE01000012">
    <property type="protein sequence ID" value="SIT04975.1"/>
    <property type="molecule type" value="Genomic_DNA"/>
</dbReference>
<feature type="binding site" evidence="6">
    <location>
        <position position="10"/>
    </location>
    <ligand>
        <name>FMN</name>
        <dbReference type="ChEBI" id="CHEBI:58210"/>
    </ligand>
</feature>
<dbReference type="GO" id="GO:0010181">
    <property type="term" value="F:FMN binding"/>
    <property type="evidence" value="ECO:0007669"/>
    <property type="project" value="UniProtKB-UniRule"/>
</dbReference>
<protein>
    <recommendedName>
        <fullName evidence="6">FMN dependent NADH:quinone oxidoreductase</fullName>
        <ecNumber evidence="6">1.6.5.-</ecNumber>
    </recommendedName>
    <alternativeName>
        <fullName evidence="6">Azo-dye reductase</fullName>
    </alternativeName>
    <alternativeName>
        <fullName evidence="6">FMN-dependent NADH-azo compound oxidoreductase</fullName>
    </alternativeName>
    <alternativeName>
        <fullName evidence="6">FMN-dependent NADH-azoreductase</fullName>
        <ecNumber evidence="6">1.7.1.17</ecNumber>
    </alternativeName>
</protein>
<comment type="caution">
    <text evidence="6">Lacks conserved residue(s) required for the propagation of feature annotation.</text>
</comment>
<dbReference type="Pfam" id="PF02525">
    <property type="entry name" value="Flavodoxin_2"/>
    <property type="match status" value="1"/>
</dbReference>
<dbReference type="AlphaFoldDB" id="A0A1N7P2U8"/>
<reference evidence="9" key="1">
    <citation type="submission" date="2017-01" db="EMBL/GenBank/DDBJ databases">
        <authorList>
            <person name="Varghese N."/>
            <person name="Submissions S."/>
        </authorList>
    </citation>
    <scope>NUCLEOTIDE SEQUENCE [LARGE SCALE GENOMIC DNA]</scope>
    <source>
        <strain evidence="9">DSM 22306</strain>
    </source>
</reference>
<dbReference type="GO" id="GO:0009055">
    <property type="term" value="F:electron transfer activity"/>
    <property type="evidence" value="ECO:0007669"/>
    <property type="project" value="UniProtKB-UniRule"/>
</dbReference>
<feature type="domain" description="Flavodoxin-like fold" evidence="7">
    <location>
        <begin position="3"/>
        <end position="196"/>
    </location>
</feature>
<dbReference type="EC" id="1.7.1.17" evidence="6"/>
<proteinExistence type="inferred from homology"/>
<evidence type="ECO:0000256" key="1">
    <source>
        <dbReference type="ARBA" id="ARBA00022630"/>
    </source>
</evidence>
<dbReference type="GO" id="GO:0016652">
    <property type="term" value="F:oxidoreductase activity, acting on NAD(P)H as acceptor"/>
    <property type="evidence" value="ECO:0007669"/>
    <property type="project" value="UniProtKB-UniRule"/>
</dbReference>
<dbReference type="SUPFAM" id="SSF52218">
    <property type="entry name" value="Flavoproteins"/>
    <property type="match status" value="1"/>
</dbReference>
<comment type="subunit">
    <text evidence="6">Homodimer.</text>
</comment>
<feature type="binding site" evidence="6">
    <location>
        <begin position="140"/>
        <end position="143"/>
    </location>
    <ligand>
        <name>FMN</name>
        <dbReference type="ChEBI" id="CHEBI:58210"/>
    </ligand>
</feature>
<evidence type="ECO:0000256" key="2">
    <source>
        <dbReference type="ARBA" id="ARBA00022643"/>
    </source>
</evidence>
<evidence type="ECO:0000256" key="6">
    <source>
        <dbReference type="HAMAP-Rule" id="MF_01216"/>
    </source>
</evidence>
<accession>A0A1N7P2U8</accession>
<keyword evidence="3 6" id="KW-0560">Oxidoreductase</keyword>
<feature type="binding site" evidence="6">
    <location>
        <begin position="96"/>
        <end position="99"/>
    </location>
    <ligand>
        <name>FMN</name>
        <dbReference type="ChEBI" id="CHEBI:58210"/>
    </ligand>
</feature>
<comment type="catalytic activity">
    <reaction evidence="5">
        <text>N,N-dimethyl-1,4-phenylenediamine + anthranilate + 2 NAD(+) = 2-(4-dimethylaminophenyl)diazenylbenzoate + 2 NADH + 2 H(+)</text>
        <dbReference type="Rhea" id="RHEA:55872"/>
        <dbReference type="ChEBI" id="CHEBI:15378"/>
        <dbReference type="ChEBI" id="CHEBI:15783"/>
        <dbReference type="ChEBI" id="CHEBI:16567"/>
        <dbReference type="ChEBI" id="CHEBI:57540"/>
        <dbReference type="ChEBI" id="CHEBI:57945"/>
        <dbReference type="ChEBI" id="CHEBI:71579"/>
        <dbReference type="EC" id="1.7.1.17"/>
    </reaction>
    <physiologicalReaction direction="right-to-left" evidence="5">
        <dbReference type="Rhea" id="RHEA:55874"/>
    </physiologicalReaction>
</comment>
<comment type="function">
    <text evidence="6">Quinone reductase that provides resistance to thiol-specific stress caused by electrophilic quinones.</text>
</comment>
<name>A0A1N7P2U8_9GAMM</name>
<keyword evidence="2 6" id="KW-0288">FMN</keyword>
<dbReference type="OrthoDB" id="9787136at2"/>
<evidence type="ECO:0000313" key="9">
    <source>
        <dbReference type="Proteomes" id="UP000185999"/>
    </source>
</evidence>
<keyword evidence="1 6" id="KW-0285">Flavoprotein</keyword>
<dbReference type="InterPro" id="IPR029039">
    <property type="entry name" value="Flavoprotein-like_sf"/>
</dbReference>
<evidence type="ECO:0000313" key="8">
    <source>
        <dbReference type="EMBL" id="SIT04975.1"/>
    </source>
</evidence>
<dbReference type="STRING" id="619304.SAMN05421760_11278"/>
<keyword evidence="4 6" id="KW-0520">NAD</keyword>